<evidence type="ECO:0000313" key="2">
    <source>
        <dbReference type="Proteomes" id="UP000570823"/>
    </source>
</evidence>
<dbReference type="RefSeq" id="WP_176787967.1">
    <property type="nucleotide sequence ID" value="NZ_JABXWR010000001.1"/>
</dbReference>
<name>A0A7K4HLW8_9EURY</name>
<dbReference type="InterPro" id="IPR027790">
    <property type="entry name" value="AdoMet_synthase_2_family"/>
</dbReference>
<dbReference type="PANTHER" id="PTHR36697:SF1">
    <property type="entry name" value="S-ADENOSYLMETHIONINE SYNTHASE"/>
    <property type="match status" value="1"/>
</dbReference>
<keyword evidence="1" id="KW-0808">Transferase</keyword>
<accession>A0A7K4HLW8</accession>
<organism evidence="1 2">
    <name type="scientific">Methanofollis tationis</name>
    <dbReference type="NCBI Taxonomy" id="81417"/>
    <lineage>
        <taxon>Archaea</taxon>
        <taxon>Methanobacteriati</taxon>
        <taxon>Methanobacteriota</taxon>
        <taxon>Stenosarchaea group</taxon>
        <taxon>Methanomicrobia</taxon>
        <taxon>Methanomicrobiales</taxon>
        <taxon>Methanomicrobiaceae</taxon>
        <taxon>Methanofollis</taxon>
    </lineage>
</organism>
<dbReference type="OrthoDB" id="204488at2157"/>
<dbReference type="Gene3D" id="3.30.300.280">
    <property type="entry name" value="S-adenosylmethionine synthetase, C-terminal domain"/>
    <property type="match status" value="2"/>
</dbReference>
<dbReference type="PANTHER" id="PTHR36697">
    <property type="entry name" value="S-ADENOSYLMETHIONINE SYNTHASE"/>
    <property type="match status" value="1"/>
</dbReference>
<dbReference type="InterPro" id="IPR042544">
    <property type="entry name" value="AdoMet_synthase_3"/>
</dbReference>
<evidence type="ECO:0000313" key="1">
    <source>
        <dbReference type="EMBL" id="NVO66253.1"/>
    </source>
</evidence>
<gene>
    <name evidence="1" type="ORF">HWN36_02760</name>
</gene>
<proteinExistence type="predicted"/>
<dbReference type="Gene3D" id="3.30.300.10">
    <property type="match status" value="1"/>
</dbReference>
<comment type="caution">
    <text evidence="1">The sequence shown here is derived from an EMBL/GenBank/DDBJ whole genome shotgun (WGS) entry which is preliminary data.</text>
</comment>
<dbReference type="EC" id="2.5.1.6" evidence="1"/>
<dbReference type="EMBL" id="JABXWR010000001">
    <property type="protein sequence ID" value="NVO66253.1"/>
    <property type="molecule type" value="Genomic_DNA"/>
</dbReference>
<dbReference type="Proteomes" id="UP000570823">
    <property type="component" value="Unassembled WGS sequence"/>
</dbReference>
<dbReference type="AlphaFoldDB" id="A0A7K4HLW8"/>
<dbReference type="NCBIfam" id="NF003364">
    <property type="entry name" value="PRK04439.1-3"/>
    <property type="match status" value="1"/>
</dbReference>
<reference evidence="1 2" key="1">
    <citation type="submission" date="2020-06" db="EMBL/GenBank/DDBJ databases">
        <title>Methanofollis fontis sp. nov., a methanogen isolated from marine sediments near a cold seep at Four-Way Closure Ridge offshore southwestern Taiwan.</title>
        <authorList>
            <person name="Chen S.-C."/>
            <person name="Teng N.-H."/>
            <person name="Lin Y.-S."/>
            <person name="Lai M.-C."/>
            <person name="Chen H.-H."/>
            <person name="Wang C.-C."/>
        </authorList>
    </citation>
    <scope>NUCLEOTIDE SEQUENCE [LARGE SCALE GENOMIC DNA]</scope>
    <source>
        <strain evidence="1 2">DSM 2702</strain>
    </source>
</reference>
<protein>
    <submittedName>
        <fullName evidence="1">Methionine adenosyltransferase</fullName>
        <ecNumber evidence="1">2.5.1.6</ecNumber>
    </submittedName>
</protein>
<keyword evidence="2" id="KW-1185">Reference proteome</keyword>
<sequence>MIRNIRVERIAQTPIEQQQIELVERKCIGHPDSIADGIAEAISRALCRAYIEECGVYLHHNTDQGEIVAGESLPRFGGGKIVRPIYALLTGRATKTFDGINIPADSIAVEAARSYVKSIIPIMNLERDIIVDCRMGTGSTDLRDVFKTCGGSAMMRANDTSFGVGHAPFSETESLTKGVSDYIDEVYRPRNPAIGTDIKVMGLRDGDAITLTLAVAMVDRYLADIGEYVETIARLKETIEGIAPKFTDRKVHIDVNTADDISNGVVFLTVNGTSAEMGDDGSVGRGNRCNGLITPCRPMSMEATSGKNPINHIGKIYNLLSTQLANTCVAEIDDIDEIYIRLLSQIGHPIDQPLVAGVQVIPKAGVELAAIKPAIDAIIDTGLENIGSITEKVIRGDLKTF</sequence>
<dbReference type="GO" id="GO:0004478">
    <property type="term" value="F:methionine adenosyltransferase activity"/>
    <property type="evidence" value="ECO:0007669"/>
    <property type="project" value="UniProtKB-EC"/>
</dbReference>
<dbReference type="Pfam" id="PF01941">
    <property type="entry name" value="AdoMet_Synthase"/>
    <property type="match status" value="1"/>
</dbReference>
<dbReference type="NCBIfam" id="NF003366">
    <property type="entry name" value="PRK04439.1-5"/>
    <property type="match status" value="1"/>
</dbReference>